<name>A0ABS1KPL3_9BACT</name>
<gene>
    <name evidence="9" type="ORF">JI741_08195</name>
</gene>
<accession>A0ABS1KPL3</accession>
<dbReference type="InterPro" id="IPR015443">
    <property type="entry name" value="Aldose_1-epimerase"/>
</dbReference>
<keyword evidence="7 8" id="KW-0119">Carbohydrate metabolism</keyword>
<dbReference type="InterPro" id="IPR047215">
    <property type="entry name" value="Galactose_mutarotase-like"/>
</dbReference>
<dbReference type="EMBL" id="JAERRB010000002">
    <property type="protein sequence ID" value="MBL0741197.1"/>
    <property type="molecule type" value="Genomic_DNA"/>
</dbReference>
<comment type="subunit">
    <text evidence="4">Monomer.</text>
</comment>
<dbReference type="Gene3D" id="2.70.98.10">
    <property type="match status" value="1"/>
</dbReference>
<evidence type="ECO:0000256" key="3">
    <source>
        <dbReference type="ARBA" id="ARBA00006206"/>
    </source>
</evidence>
<evidence type="ECO:0000256" key="4">
    <source>
        <dbReference type="ARBA" id="ARBA00011245"/>
    </source>
</evidence>
<dbReference type="PANTHER" id="PTHR10091">
    <property type="entry name" value="ALDOSE-1-EPIMERASE"/>
    <property type="match status" value="1"/>
</dbReference>
<keyword evidence="6 8" id="KW-0413">Isomerase</keyword>
<dbReference type="RefSeq" id="WP_202008554.1">
    <property type="nucleotide sequence ID" value="NZ_JAERRB010000002.1"/>
</dbReference>
<proteinExistence type="inferred from homology"/>
<evidence type="ECO:0000256" key="7">
    <source>
        <dbReference type="ARBA" id="ARBA00023277"/>
    </source>
</evidence>
<comment type="pathway">
    <text evidence="2 8">Carbohydrate metabolism; hexose metabolism.</text>
</comment>
<evidence type="ECO:0000256" key="6">
    <source>
        <dbReference type="ARBA" id="ARBA00023235"/>
    </source>
</evidence>
<comment type="caution">
    <text evidence="9">The sequence shown here is derived from an EMBL/GenBank/DDBJ whole genome shotgun (WGS) entry which is preliminary data.</text>
</comment>
<dbReference type="InterPro" id="IPR011013">
    <property type="entry name" value="Gal_mutarotase_sf_dom"/>
</dbReference>
<organism evidence="9 10">
    <name type="scientific">Chryseolinea lacunae</name>
    <dbReference type="NCBI Taxonomy" id="2801331"/>
    <lineage>
        <taxon>Bacteria</taxon>
        <taxon>Pseudomonadati</taxon>
        <taxon>Bacteroidota</taxon>
        <taxon>Cytophagia</taxon>
        <taxon>Cytophagales</taxon>
        <taxon>Fulvivirgaceae</taxon>
        <taxon>Chryseolinea</taxon>
    </lineage>
</organism>
<comment type="catalytic activity">
    <reaction evidence="8">
        <text>alpha-D-glucose = beta-D-glucose</text>
        <dbReference type="Rhea" id="RHEA:10264"/>
        <dbReference type="ChEBI" id="CHEBI:15903"/>
        <dbReference type="ChEBI" id="CHEBI:17925"/>
        <dbReference type="EC" id="5.1.3.3"/>
    </reaction>
</comment>
<sequence length="364" mass="40371">MNASPAQPAAAQHTLEKTYWGHVGGKAIWLYKLSLAGGLQLHVTNYGAIIQSLYVPRPDGTSVDVVLGYDTLHEYIDDPFYMGCVVGRVANRIDTGKVNIQGRTYQLAVTPGGFHHHGGHIGFGKKVWDAETFGTANTVGITLQYVSAHLEEGFPGNLTTQVTYTLHRDNRLTVEFMATTDQPTLVNLTQHSYFNLGGHAHGNIGGHLLQTHAPWYLPATARLMPTGEIASVRGTPFDFREERFIDEQIDSDYSQLRAAGGYDHFFVLEREHSKKLKAAASVIEPRSRLRMDVKTTEPGFHFYAGNFLDADFRGKHGARYHFRGGLCLETHHFPDAVNHGNFPSTVLMPGVEFGSLSEFLFREG</sequence>
<reference evidence="9 10" key="1">
    <citation type="submission" date="2021-01" db="EMBL/GenBank/DDBJ databases">
        <title>Chryseolinea sp. Jin1 Genome sequencing and assembly.</title>
        <authorList>
            <person name="Kim I."/>
        </authorList>
    </citation>
    <scope>NUCLEOTIDE SEQUENCE [LARGE SCALE GENOMIC DNA]</scope>
    <source>
        <strain evidence="9 10">Jin1</strain>
    </source>
</reference>
<comment type="cofactor">
    <cofactor evidence="1">
        <name>Ca(2+)</name>
        <dbReference type="ChEBI" id="CHEBI:29108"/>
    </cofactor>
</comment>
<dbReference type="EC" id="5.1.3.3" evidence="8"/>
<dbReference type="PIRSF" id="PIRSF005096">
    <property type="entry name" value="GALM"/>
    <property type="match status" value="1"/>
</dbReference>
<dbReference type="NCBIfam" id="NF008277">
    <property type="entry name" value="PRK11055.1"/>
    <property type="match status" value="1"/>
</dbReference>
<dbReference type="CDD" id="cd09019">
    <property type="entry name" value="galactose_mutarotase_like"/>
    <property type="match status" value="1"/>
</dbReference>
<evidence type="ECO:0000256" key="5">
    <source>
        <dbReference type="ARBA" id="ARBA00022837"/>
    </source>
</evidence>
<keyword evidence="5" id="KW-0106">Calcium</keyword>
<dbReference type="PANTHER" id="PTHR10091:SF0">
    <property type="entry name" value="GALACTOSE MUTAROTASE"/>
    <property type="match status" value="1"/>
</dbReference>
<evidence type="ECO:0000313" key="10">
    <source>
        <dbReference type="Proteomes" id="UP000613030"/>
    </source>
</evidence>
<comment type="similarity">
    <text evidence="3 8">Belongs to the aldose epimerase family.</text>
</comment>
<dbReference type="InterPro" id="IPR014718">
    <property type="entry name" value="GH-type_carb-bd"/>
</dbReference>
<evidence type="ECO:0000313" key="9">
    <source>
        <dbReference type="EMBL" id="MBL0741197.1"/>
    </source>
</evidence>
<protein>
    <recommendedName>
        <fullName evidence="8">Aldose 1-epimerase</fullName>
        <ecNumber evidence="8">5.1.3.3</ecNumber>
    </recommendedName>
</protein>
<evidence type="ECO:0000256" key="2">
    <source>
        <dbReference type="ARBA" id="ARBA00005028"/>
    </source>
</evidence>
<dbReference type="Pfam" id="PF01263">
    <property type="entry name" value="Aldose_epim"/>
    <property type="match status" value="1"/>
</dbReference>
<dbReference type="InterPro" id="IPR008183">
    <property type="entry name" value="Aldose_1/G6P_1-epimerase"/>
</dbReference>
<evidence type="ECO:0000256" key="8">
    <source>
        <dbReference type="PIRNR" id="PIRNR005096"/>
    </source>
</evidence>
<keyword evidence="10" id="KW-1185">Reference proteome</keyword>
<evidence type="ECO:0000256" key="1">
    <source>
        <dbReference type="ARBA" id="ARBA00001913"/>
    </source>
</evidence>
<dbReference type="Proteomes" id="UP000613030">
    <property type="component" value="Unassembled WGS sequence"/>
</dbReference>
<dbReference type="SUPFAM" id="SSF74650">
    <property type="entry name" value="Galactose mutarotase-like"/>
    <property type="match status" value="1"/>
</dbReference>